<evidence type="ECO:0000259" key="2">
    <source>
        <dbReference type="Pfam" id="PF22936"/>
    </source>
</evidence>
<dbReference type="InterPro" id="IPR054722">
    <property type="entry name" value="PolX-like_BBD"/>
</dbReference>
<organism evidence="3 4">
    <name type="scientific">Ustilago bromivora</name>
    <dbReference type="NCBI Taxonomy" id="307758"/>
    <lineage>
        <taxon>Eukaryota</taxon>
        <taxon>Fungi</taxon>
        <taxon>Dikarya</taxon>
        <taxon>Basidiomycota</taxon>
        <taxon>Ustilaginomycotina</taxon>
        <taxon>Ustilaginomycetes</taxon>
        <taxon>Ustilaginales</taxon>
        <taxon>Ustilaginaceae</taxon>
        <taxon>Ustilago</taxon>
    </lineage>
</organism>
<evidence type="ECO:0000313" key="4">
    <source>
        <dbReference type="Proteomes" id="UP000179920"/>
    </source>
</evidence>
<dbReference type="Pfam" id="PF22936">
    <property type="entry name" value="Pol_BBD"/>
    <property type="match status" value="1"/>
</dbReference>
<dbReference type="Proteomes" id="UP000179920">
    <property type="component" value="Chromosome II"/>
</dbReference>
<gene>
    <name evidence="3" type="ORF">UBRO_20448</name>
</gene>
<evidence type="ECO:0000313" key="3">
    <source>
        <dbReference type="EMBL" id="SAM68068.1"/>
    </source>
</evidence>
<proteinExistence type="predicted"/>
<accession>A0A1K0FWS2</accession>
<reference evidence="4" key="1">
    <citation type="submission" date="2016-04" db="EMBL/GenBank/DDBJ databases">
        <authorList>
            <person name="Guldener U."/>
            <person name="Guldener U."/>
        </authorList>
    </citation>
    <scope>NUCLEOTIDE SEQUENCE [LARGE SCALE GENOMIC DNA]</scope>
    <source>
        <strain evidence="4">UB2112</strain>
    </source>
</reference>
<evidence type="ECO:0000256" key="1">
    <source>
        <dbReference type="SAM" id="MobiDB-lite"/>
    </source>
</evidence>
<feature type="domain" description="Retrovirus-related Pol polyprotein from transposon TNT 1-94-like beta-barrel" evidence="2">
    <location>
        <begin position="1"/>
        <end position="68"/>
    </location>
</feature>
<dbReference type="AlphaFoldDB" id="A0A1K0FWS2"/>
<sequence length="152" mass="16817">MVNNHSMLINPRTCQKRIFTAGSEVLEATAVGDASISTKYGDVLLQNVLYVRNLNVNLLSTNSLTDEGARVILDNTGGQIHLADGTLFKISKSDECGLLEFQGETWQEAAMTTSTQPFEGVDERFKLTEKKPRTSTKQLWHEHLGHPGQDKA</sequence>
<dbReference type="EMBL" id="LT558118">
    <property type="protein sequence ID" value="SAM68068.1"/>
    <property type="molecule type" value="Genomic_DNA"/>
</dbReference>
<name>A0A1K0FWS2_9BASI</name>
<feature type="region of interest" description="Disordered" evidence="1">
    <location>
        <begin position="129"/>
        <end position="152"/>
    </location>
</feature>
<feature type="compositionally biased region" description="Basic and acidic residues" evidence="1">
    <location>
        <begin position="139"/>
        <end position="152"/>
    </location>
</feature>
<protein>
    <submittedName>
        <fullName evidence="3">Related to retrotransposon protein</fullName>
    </submittedName>
</protein>